<evidence type="ECO:0000256" key="1">
    <source>
        <dbReference type="SAM" id="MobiDB-lite"/>
    </source>
</evidence>
<evidence type="ECO:0000313" key="2">
    <source>
        <dbReference type="EMBL" id="PAV88292.1"/>
    </source>
</evidence>
<comment type="caution">
    <text evidence="2">The sequence shown here is derived from an EMBL/GenBank/DDBJ whole genome shotgun (WGS) entry which is preliminary data.</text>
</comment>
<dbReference type="OrthoDB" id="654211at2759"/>
<dbReference type="EMBL" id="LIAE01006522">
    <property type="protein sequence ID" value="PAV88292.1"/>
    <property type="molecule type" value="Genomic_DNA"/>
</dbReference>
<sequence>MTQSNPCLLVENPLLCFIQNYRHLPDLGRTIQDFYSPNSVSKAKELLKQYTTSLNRLPLIWPDGILECYDLAINNRCRTRFACANLGQLPVVMKLGNDEAISPTFLLRELRDLRIFLAQALGCHSEEPTYSQQVIPNEEPMVVSDIFPKQQMTNSNSQTLNISVNNDNSFTSSDCSTSTDSKNSTPESPSETQCPIRRKRHRTLDETLEKLSEKKQMVETSQKLENGMPEDASILKSDPCPVSVNPDQSAPPSQKSAQIPILPLPSMSVNTSTRDYLNALNSVRPDLANFCTNLFNQM</sequence>
<accession>A0A2A2LPY7</accession>
<dbReference type="Proteomes" id="UP000218231">
    <property type="component" value="Unassembled WGS sequence"/>
</dbReference>
<dbReference type="STRING" id="2018661.A0A2A2LPY7"/>
<proteinExistence type="predicted"/>
<feature type="compositionally biased region" description="Low complexity" evidence="1">
    <location>
        <begin position="165"/>
        <end position="185"/>
    </location>
</feature>
<feature type="compositionally biased region" description="Polar residues" evidence="1">
    <location>
        <begin position="245"/>
        <end position="257"/>
    </location>
</feature>
<keyword evidence="3" id="KW-1185">Reference proteome</keyword>
<feature type="region of interest" description="Disordered" evidence="1">
    <location>
        <begin position="159"/>
        <end position="258"/>
    </location>
</feature>
<dbReference type="AlphaFoldDB" id="A0A2A2LPY7"/>
<gene>
    <name evidence="2" type="ORF">WR25_13150</name>
</gene>
<evidence type="ECO:0000313" key="3">
    <source>
        <dbReference type="Proteomes" id="UP000218231"/>
    </source>
</evidence>
<name>A0A2A2LPY7_9BILA</name>
<protein>
    <submittedName>
        <fullName evidence="2">Uncharacterized protein</fullName>
    </submittedName>
</protein>
<organism evidence="2 3">
    <name type="scientific">Diploscapter pachys</name>
    <dbReference type="NCBI Taxonomy" id="2018661"/>
    <lineage>
        <taxon>Eukaryota</taxon>
        <taxon>Metazoa</taxon>
        <taxon>Ecdysozoa</taxon>
        <taxon>Nematoda</taxon>
        <taxon>Chromadorea</taxon>
        <taxon>Rhabditida</taxon>
        <taxon>Rhabditina</taxon>
        <taxon>Rhabditomorpha</taxon>
        <taxon>Rhabditoidea</taxon>
        <taxon>Rhabditidae</taxon>
        <taxon>Diploscapter</taxon>
    </lineage>
</organism>
<feature type="compositionally biased region" description="Basic and acidic residues" evidence="1">
    <location>
        <begin position="203"/>
        <end position="217"/>
    </location>
</feature>
<reference evidence="2 3" key="1">
    <citation type="journal article" date="2017" name="Curr. Biol.">
        <title>Genome architecture and evolution of a unichromosomal asexual nematode.</title>
        <authorList>
            <person name="Fradin H."/>
            <person name="Zegar C."/>
            <person name="Gutwein M."/>
            <person name="Lucas J."/>
            <person name="Kovtun M."/>
            <person name="Corcoran D."/>
            <person name="Baugh L.R."/>
            <person name="Kiontke K."/>
            <person name="Gunsalus K."/>
            <person name="Fitch D.H."/>
            <person name="Piano F."/>
        </authorList>
    </citation>
    <scope>NUCLEOTIDE SEQUENCE [LARGE SCALE GENOMIC DNA]</scope>
    <source>
        <strain evidence="2">PF1309</strain>
    </source>
</reference>